<gene>
    <name evidence="5" type="ORF">CDD81_1462</name>
</gene>
<dbReference type="OrthoDB" id="1535081at2759"/>
<evidence type="ECO:0000256" key="1">
    <source>
        <dbReference type="ARBA" id="ARBA00022603"/>
    </source>
</evidence>
<name>A0A2C5Y8C3_9HYPO</name>
<dbReference type="PROSITE" id="PS51683">
    <property type="entry name" value="SAM_OMT_II"/>
    <property type="match status" value="1"/>
</dbReference>
<dbReference type="AlphaFoldDB" id="A0A2C5Y8C3"/>
<organism evidence="5 6">
    <name type="scientific">Ophiocordyceps australis</name>
    <dbReference type="NCBI Taxonomy" id="1399860"/>
    <lineage>
        <taxon>Eukaryota</taxon>
        <taxon>Fungi</taxon>
        <taxon>Dikarya</taxon>
        <taxon>Ascomycota</taxon>
        <taxon>Pezizomycotina</taxon>
        <taxon>Sordariomycetes</taxon>
        <taxon>Hypocreomycetidae</taxon>
        <taxon>Hypocreales</taxon>
        <taxon>Ophiocordycipitaceae</taxon>
        <taxon>Ophiocordyceps</taxon>
    </lineage>
</organism>
<dbReference type="PANTHER" id="PTHR43712:SF17">
    <property type="entry name" value="O-METHYLTRANSFERASE"/>
    <property type="match status" value="1"/>
</dbReference>
<dbReference type="InterPro" id="IPR001077">
    <property type="entry name" value="COMT_C"/>
</dbReference>
<dbReference type="PANTHER" id="PTHR43712">
    <property type="entry name" value="PUTATIVE (AFU_ORTHOLOGUE AFUA_4G14580)-RELATED"/>
    <property type="match status" value="1"/>
</dbReference>
<evidence type="ECO:0000256" key="3">
    <source>
        <dbReference type="ARBA" id="ARBA00022691"/>
    </source>
</evidence>
<dbReference type="Proteomes" id="UP000226192">
    <property type="component" value="Unassembled WGS sequence"/>
</dbReference>
<dbReference type="SUPFAM" id="SSF53335">
    <property type="entry name" value="S-adenosyl-L-methionine-dependent methyltransferases"/>
    <property type="match status" value="1"/>
</dbReference>
<keyword evidence="3" id="KW-0949">S-adenosyl-L-methionine</keyword>
<dbReference type="EMBL" id="NJET01000014">
    <property type="protein sequence ID" value="PHH65735.1"/>
    <property type="molecule type" value="Genomic_DNA"/>
</dbReference>
<keyword evidence="1" id="KW-0489">Methyltransferase</keyword>
<dbReference type="Gene3D" id="3.40.50.150">
    <property type="entry name" value="Vaccinia Virus protein VP39"/>
    <property type="match status" value="1"/>
</dbReference>
<protein>
    <recommendedName>
        <fullName evidence="4">O-methyltransferase C-terminal domain-containing protein</fullName>
    </recommendedName>
</protein>
<keyword evidence="6" id="KW-1185">Reference proteome</keyword>
<evidence type="ECO:0000313" key="6">
    <source>
        <dbReference type="Proteomes" id="UP000226192"/>
    </source>
</evidence>
<dbReference type="InterPro" id="IPR029063">
    <property type="entry name" value="SAM-dependent_MTases_sf"/>
</dbReference>
<dbReference type="GO" id="GO:0008171">
    <property type="term" value="F:O-methyltransferase activity"/>
    <property type="evidence" value="ECO:0007669"/>
    <property type="project" value="InterPro"/>
</dbReference>
<comment type="caution">
    <text evidence="5">The sequence shown here is derived from an EMBL/GenBank/DDBJ whole genome shotgun (WGS) entry which is preliminary data.</text>
</comment>
<proteinExistence type="predicted"/>
<dbReference type="Pfam" id="PF00891">
    <property type="entry name" value="Methyltransf_2"/>
    <property type="match status" value="1"/>
</dbReference>
<dbReference type="InterPro" id="IPR016461">
    <property type="entry name" value="COMT-like"/>
</dbReference>
<evidence type="ECO:0000259" key="4">
    <source>
        <dbReference type="Pfam" id="PF00891"/>
    </source>
</evidence>
<keyword evidence="2" id="KW-0808">Transferase</keyword>
<evidence type="ECO:0000313" key="5">
    <source>
        <dbReference type="EMBL" id="PHH65735.1"/>
    </source>
</evidence>
<evidence type="ECO:0000256" key="2">
    <source>
        <dbReference type="ARBA" id="ARBA00022679"/>
    </source>
</evidence>
<sequence>MGYLIETGEDEYRLTNYTKAMSIPAIGNSYLAMLSCGSSGSIRFHEFSRKRGWVNPTDAKDTALMYAYGTNMDVFKWQQFLGYGTHFNDHMAGYDLGRLPWMDPRFYPVKERLIDGADTDPEAPFLVDIAGNVGHDLARFHMFHPSFPGRLILEDLPNVISTIQDLDPAIIRIEYDFHTEQPVKGARAYYMHNTLHDWPDEVCHGILAQIKAAMKPGYSRLLINEYVIPETGAYWEATALDMVMLTLMSACERTRTGWYNLVETRAGLRIVKIWCGGKNSQSLIECELPEDEK</sequence>
<feature type="domain" description="O-methyltransferase C-terminal" evidence="4">
    <location>
        <begin position="125"/>
        <end position="267"/>
    </location>
</feature>
<accession>A0A2C5Y8C3</accession>
<reference evidence="5 6" key="1">
    <citation type="submission" date="2017-06" db="EMBL/GenBank/DDBJ databases">
        <title>Ant-infecting Ophiocordyceps genomes reveal a high diversity of potential behavioral manipulation genes and a possible major role for enterotoxins.</title>
        <authorList>
            <person name="De Bekker C."/>
            <person name="Evans H.C."/>
            <person name="Brachmann A."/>
            <person name="Hughes D.P."/>
        </authorList>
    </citation>
    <scope>NUCLEOTIDE SEQUENCE [LARGE SCALE GENOMIC DNA]</scope>
    <source>
        <strain evidence="5 6">Map64</strain>
    </source>
</reference>
<dbReference type="GO" id="GO:0032259">
    <property type="term" value="P:methylation"/>
    <property type="evidence" value="ECO:0007669"/>
    <property type="project" value="UniProtKB-KW"/>
</dbReference>